<feature type="domain" description="DUF4236" evidence="2">
    <location>
        <begin position="80"/>
        <end position="132"/>
    </location>
</feature>
<evidence type="ECO:0000313" key="3">
    <source>
        <dbReference type="EMBL" id="ACD82377.1"/>
    </source>
</evidence>
<dbReference type="InterPro" id="IPR025330">
    <property type="entry name" value="DUF4236"/>
</dbReference>
<dbReference type="eggNOG" id="COG3118">
    <property type="taxonomic scope" value="Bacteria"/>
</dbReference>
<evidence type="ECO:0000259" key="2">
    <source>
        <dbReference type="Pfam" id="PF14020"/>
    </source>
</evidence>
<dbReference type="KEGG" id="min:Minf_0317"/>
<evidence type="ECO:0000313" key="4">
    <source>
        <dbReference type="Proteomes" id="UP000009149"/>
    </source>
</evidence>
<sequence>MPCDSSNRRRLERQSGKCVKAVQQPQFEGRGHSPCQGIGEEEGAWRSDHSQAGQHDPDGTPIRQGSVSARRVTGTFRMSFRFWKRIRIAPGVTLNLSKPGGSLSFGPCGAKFTIGPRGKRAPVGMPGTGLFYMTMLPSGRAGGRRSASYSTPVVPMVRPEDRLTLDLFKRLITPDDKEALVDGCRELVLCNEEKALEHLEKAVHLAEGAYLAGFLALKQDQMEEAANYLATASDKHSLLGRYFSKYGISASMNRPSQTRYPHTWAQISATCC</sequence>
<organism evidence="3 4">
    <name type="scientific">Methylacidiphilum infernorum (isolate V4)</name>
    <name type="common">Methylokorus infernorum (strain V4)</name>
    <dbReference type="NCBI Taxonomy" id="481448"/>
    <lineage>
        <taxon>Bacteria</taxon>
        <taxon>Pseudomonadati</taxon>
        <taxon>Verrucomicrobiota</taxon>
        <taxon>Methylacidiphilae</taxon>
        <taxon>Methylacidiphilales</taxon>
        <taxon>Methylacidiphilaceae</taxon>
        <taxon>Methylacidiphilum (ex Ratnadevi et al. 2023)</taxon>
    </lineage>
</organism>
<name>B3DYA0_METI4</name>
<dbReference type="Pfam" id="PF14020">
    <property type="entry name" value="DUF4236"/>
    <property type="match status" value="1"/>
</dbReference>
<accession>B3DYA0</accession>
<evidence type="ECO:0000256" key="1">
    <source>
        <dbReference type="SAM" id="MobiDB-lite"/>
    </source>
</evidence>
<feature type="region of interest" description="Disordered" evidence="1">
    <location>
        <begin position="1"/>
        <end position="70"/>
    </location>
</feature>
<reference evidence="3 4" key="1">
    <citation type="journal article" date="2008" name="Biol. Direct">
        <title>Complete genome sequence of the extremely acidophilic methanotroph isolate V4, Methylacidiphilum infernorum, a representative of the bacterial phylum Verrucomicrobia.</title>
        <authorList>
            <person name="Hou S."/>
            <person name="Makarova K.S."/>
            <person name="Saw J.H."/>
            <person name="Senin P."/>
            <person name="Ly B.V."/>
            <person name="Zhou Z."/>
            <person name="Ren Y."/>
            <person name="Wang J."/>
            <person name="Galperin M.Y."/>
            <person name="Omelchenko M.V."/>
            <person name="Wolf Y.I."/>
            <person name="Yutin N."/>
            <person name="Koonin E.V."/>
            <person name="Stott M.B."/>
            <person name="Mountain B.W."/>
            <person name="Crowe M.A."/>
            <person name="Smirnova A.V."/>
            <person name="Dunfield P.F."/>
            <person name="Feng L."/>
            <person name="Wang L."/>
            <person name="Alam M."/>
        </authorList>
    </citation>
    <scope>NUCLEOTIDE SEQUENCE [LARGE SCALE GENOMIC DNA]</scope>
    <source>
        <strain evidence="4">Isolate V4</strain>
    </source>
</reference>
<dbReference type="EMBL" id="CP000975">
    <property type="protein sequence ID" value="ACD82377.1"/>
    <property type="molecule type" value="Genomic_DNA"/>
</dbReference>
<protein>
    <recommendedName>
        <fullName evidence="2">DUF4236 domain-containing protein</fullName>
    </recommendedName>
</protein>
<proteinExistence type="predicted"/>
<dbReference type="AlphaFoldDB" id="B3DYA0"/>
<dbReference type="Proteomes" id="UP000009149">
    <property type="component" value="Chromosome"/>
</dbReference>
<feature type="compositionally biased region" description="Basic and acidic residues" evidence="1">
    <location>
        <begin position="1"/>
        <end position="15"/>
    </location>
</feature>
<gene>
    <name evidence="3" type="ordered locus">Minf_0317</name>
</gene>
<dbReference type="HOGENOM" id="CLU_1022358_0_0_0"/>